<proteinExistence type="predicted"/>
<sequence>MLERCCTRNSLTFLKYNPFPTRNSNPDHPTSRRSSVVVVVVVLACRTTRPTRTERTTPLFWLRPPLAQGALWRLFWVAWDALRTR</sequence>
<evidence type="ECO:0000313" key="1">
    <source>
        <dbReference type="EMBL" id="TDL13981.1"/>
    </source>
</evidence>
<gene>
    <name evidence="1" type="ORF">BD410DRAFT_797410</name>
</gene>
<dbReference type="AlphaFoldDB" id="A0A4Y7PG05"/>
<evidence type="ECO:0000313" key="2">
    <source>
        <dbReference type="Proteomes" id="UP000294933"/>
    </source>
</evidence>
<dbReference type="Proteomes" id="UP000294933">
    <property type="component" value="Unassembled WGS sequence"/>
</dbReference>
<dbReference type="EMBL" id="ML170415">
    <property type="protein sequence ID" value="TDL13981.1"/>
    <property type="molecule type" value="Genomic_DNA"/>
</dbReference>
<dbReference type="VEuPathDB" id="FungiDB:BD410DRAFT_797410"/>
<organism evidence="1 2">
    <name type="scientific">Rickenella mellea</name>
    <dbReference type="NCBI Taxonomy" id="50990"/>
    <lineage>
        <taxon>Eukaryota</taxon>
        <taxon>Fungi</taxon>
        <taxon>Dikarya</taxon>
        <taxon>Basidiomycota</taxon>
        <taxon>Agaricomycotina</taxon>
        <taxon>Agaricomycetes</taxon>
        <taxon>Hymenochaetales</taxon>
        <taxon>Rickenellaceae</taxon>
        <taxon>Rickenella</taxon>
    </lineage>
</organism>
<accession>A0A4Y7PG05</accession>
<name>A0A4Y7PG05_9AGAM</name>
<reference evidence="1 2" key="1">
    <citation type="submission" date="2018-06" db="EMBL/GenBank/DDBJ databases">
        <title>A transcriptomic atlas of mushroom development highlights an independent origin of complex multicellularity.</title>
        <authorList>
            <consortium name="DOE Joint Genome Institute"/>
            <person name="Krizsan K."/>
            <person name="Almasi E."/>
            <person name="Merenyi Z."/>
            <person name="Sahu N."/>
            <person name="Viragh M."/>
            <person name="Koszo T."/>
            <person name="Mondo S."/>
            <person name="Kiss B."/>
            <person name="Balint B."/>
            <person name="Kues U."/>
            <person name="Barry K."/>
            <person name="Hegedus J.C."/>
            <person name="Henrissat B."/>
            <person name="Johnson J."/>
            <person name="Lipzen A."/>
            <person name="Ohm R."/>
            <person name="Nagy I."/>
            <person name="Pangilinan J."/>
            <person name="Yan J."/>
            <person name="Xiong Y."/>
            <person name="Grigoriev I.V."/>
            <person name="Hibbett D.S."/>
            <person name="Nagy L.G."/>
        </authorList>
    </citation>
    <scope>NUCLEOTIDE SEQUENCE [LARGE SCALE GENOMIC DNA]</scope>
    <source>
        <strain evidence="1 2">SZMC22713</strain>
    </source>
</reference>
<protein>
    <submittedName>
        <fullName evidence="1">Uncharacterized protein</fullName>
    </submittedName>
</protein>
<keyword evidence="2" id="KW-1185">Reference proteome</keyword>